<keyword evidence="2" id="KW-0732">Signal</keyword>
<feature type="signal peptide" evidence="2">
    <location>
        <begin position="1"/>
        <end position="20"/>
    </location>
</feature>
<evidence type="ECO:0000313" key="3">
    <source>
        <dbReference type="EMBL" id="MBB5033334.1"/>
    </source>
</evidence>
<name>A0A7W8DKJ9_9BACT</name>
<keyword evidence="4" id="KW-1185">Reference proteome</keyword>
<gene>
    <name evidence="3" type="ORF">HNQ65_002917</name>
</gene>
<feature type="chain" id="PRO_5030830237" evidence="2">
    <location>
        <begin position="21"/>
        <end position="186"/>
    </location>
</feature>
<dbReference type="AlphaFoldDB" id="A0A7W8DKJ9"/>
<protein>
    <submittedName>
        <fullName evidence="3">Uncharacterized protein</fullName>
    </submittedName>
</protein>
<comment type="caution">
    <text evidence="3">The sequence shown here is derived from an EMBL/GenBank/DDBJ whole genome shotgun (WGS) entry which is preliminary data.</text>
</comment>
<evidence type="ECO:0000256" key="2">
    <source>
        <dbReference type="SAM" id="SignalP"/>
    </source>
</evidence>
<dbReference type="Proteomes" id="UP000590740">
    <property type="component" value="Unassembled WGS sequence"/>
</dbReference>
<evidence type="ECO:0000256" key="1">
    <source>
        <dbReference type="SAM" id="MobiDB-lite"/>
    </source>
</evidence>
<evidence type="ECO:0000313" key="4">
    <source>
        <dbReference type="Proteomes" id="UP000590740"/>
    </source>
</evidence>
<dbReference type="EMBL" id="JACHIG010000005">
    <property type="protein sequence ID" value="MBB5033334.1"/>
    <property type="molecule type" value="Genomic_DNA"/>
</dbReference>
<feature type="region of interest" description="Disordered" evidence="1">
    <location>
        <begin position="121"/>
        <end position="142"/>
    </location>
</feature>
<dbReference type="RefSeq" id="WP_184340247.1">
    <property type="nucleotide sequence ID" value="NZ_JACHIG010000005.1"/>
</dbReference>
<proteinExistence type="predicted"/>
<organism evidence="3 4">
    <name type="scientific">Prosthecobacter vanneervenii</name>
    <dbReference type="NCBI Taxonomy" id="48466"/>
    <lineage>
        <taxon>Bacteria</taxon>
        <taxon>Pseudomonadati</taxon>
        <taxon>Verrucomicrobiota</taxon>
        <taxon>Verrucomicrobiia</taxon>
        <taxon>Verrucomicrobiales</taxon>
        <taxon>Verrucomicrobiaceae</taxon>
        <taxon>Prosthecobacter</taxon>
    </lineage>
</organism>
<sequence length="186" mass="19440">MKATRLLAAAFILTAASLHAQVQPARVPVRVGQSLAPASTTPTLSTNYRLTLTAKSGDKSLGAVSQLTCSTGLEVSGFLDKPQEDSMPATTLSLHGKMAEQEDGTLLVTYHFGLSVPVVSSTTTSAPAKSKDAAGDKAEPAPQTTVFSFRDHSSSGALRVRPGRSYELMTMAGVAYTLTISAEPQK</sequence>
<reference evidence="3 4" key="1">
    <citation type="submission" date="2020-08" db="EMBL/GenBank/DDBJ databases">
        <title>Genomic Encyclopedia of Type Strains, Phase IV (KMG-IV): sequencing the most valuable type-strain genomes for metagenomic binning, comparative biology and taxonomic classification.</title>
        <authorList>
            <person name="Goeker M."/>
        </authorList>
    </citation>
    <scope>NUCLEOTIDE SEQUENCE [LARGE SCALE GENOMIC DNA]</scope>
    <source>
        <strain evidence="3 4">DSM 12252</strain>
    </source>
</reference>
<feature type="compositionally biased region" description="Basic and acidic residues" evidence="1">
    <location>
        <begin position="129"/>
        <end position="139"/>
    </location>
</feature>
<accession>A0A7W8DKJ9</accession>